<gene>
    <name evidence="2" type="ORF">BD311DRAFT_783000</name>
</gene>
<dbReference type="OrthoDB" id="2841294at2759"/>
<keyword evidence="1" id="KW-0732">Signal</keyword>
<proteinExistence type="predicted"/>
<accession>A0A4V2JYJ4</accession>
<dbReference type="Proteomes" id="UP000292957">
    <property type="component" value="Unassembled WGS sequence"/>
</dbReference>
<evidence type="ECO:0008006" key="3">
    <source>
        <dbReference type="Google" id="ProtNLM"/>
    </source>
</evidence>
<name>A0A4V2JYJ4_9APHY</name>
<dbReference type="EMBL" id="ML143635">
    <property type="protein sequence ID" value="TBU21283.1"/>
    <property type="molecule type" value="Genomic_DNA"/>
</dbReference>
<sequence length="171" mass="18299">MYARQRYKMCYTRITFAAGLRPQAHRAPSHVMKAGFVFLALAASAVAQKVTIASPAANTEVKAGGNLLVEIDRPDTQTPSTDVAIMIGLQPCGAAGDCDAVAANYARVLFHGPYTPKPVEGHADISHNYTVKIPRNTAAGRALLQVAHFFYMGAGNQPQMETLNTVIQITA</sequence>
<organism evidence="2">
    <name type="scientific">Dichomitus squalens</name>
    <dbReference type="NCBI Taxonomy" id="114155"/>
    <lineage>
        <taxon>Eukaryota</taxon>
        <taxon>Fungi</taxon>
        <taxon>Dikarya</taxon>
        <taxon>Basidiomycota</taxon>
        <taxon>Agaricomycotina</taxon>
        <taxon>Agaricomycetes</taxon>
        <taxon>Polyporales</taxon>
        <taxon>Polyporaceae</taxon>
        <taxon>Dichomitus</taxon>
    </lineage>
</organism>
<reference evidence="2" key="1">
    <citation type="submission" date="2019-01" db="EMBL/GenBank/DDBJ databases">
        <title>Draft genome sequences of three monokaryotic isolates of the white-rot basidiomycete fungus Dichomitus squalens.</title>
        <authorList>
            <consortium name="DOE Joint Genome Institute"/>
            <person name="Lopez S.C."/>
            <person name="Andreopoulos B."/>
            <person name="Pangilinan J."/>
            <person name="Lipzen A."/>
            <person name="Riley R."/>
            <person name="Ahrendt S."/>
            <person name="Ng V."/>
            <person name="Barry K."/>
            <person name="Daum C."/>
            <person name="Grigoriev I.V."/>
            <person name="Hilden K.S."/>
            <person name="Makela M.R."/>
            <person name="de Vries R.P."/>
        </authorList>
    </citation>
    <scope>NUCLEOTIDE SEQUENCE [LARGE SCALE GENOMIC DNA]</scope>
    <source>
        <strain evidence="2">OM18370.1</strain>
    </source>
</reference>
<evidence type="ECO:0000313" key="2">
    <source>
        <dbReference type="EMBL" id="TBU21283.1"/>
    </source>
</evidence>
<protein>
    <recommendedName>
        <fullName evidence="3">Phosphatidylglycerol/phosphatidylinositol transfer protein</fullName>
    </recommendedName>
</protein>
<feature type="signal peptide" evidence="1">
    <location>
        <begin position="1"/>
        <end position="47"/>
    </location>
</feature>
<dbReference type="InterPro" id="IPR045469">
    <property type="entry name" value="Nis1"/>
</dbReference>
<dbReference type="AlphaFoldDB" id="A0A4V2JYJ4"/>
<evidence type="ECO:0000256" key="1">
    <source>
        <dbReference type="SAM" id="SignalP"/>
    </source>
</evidence>
<feature type="chain" id="PRO_5020896650" description="Phosphatidylglycerol/phosphatidylinositol transfer protein" evidence="1">
    <location>
        <begin position="48"/>
        <end position="171"/>
    </location>
</feature>
<dbReference type="Pfam" id="PF19271">
    <property type="entry name" value="Nis1"/>
    <property type="match status" value="1"/>
</dbReference>